<feature type="domain" description="Acyl-CoA oxidase/dehydrogenase middle" evidence="10">
    <location>
        <begin position="144"/>
        <end position="241"/>
    </location>
</feature>
<keyword evidence="3 7" id="KW-0285">Flavoprotein</keyword>
<comment type="catalytic activity">
    <reaction evidence="6">
        <text>(2S)-2-methylbutanoyl-CoA + oxidized [electron-transfer flavoprotein] + H(+) = (2E)-2-methylbut-2-enoyl-CoA + reduced [electron-transfer flavoprotein]</text>
        <dbReference type="Rhea" id="RHEA:48256"/>
        <dbReference type="Rhea" id="RHEA-COMP:10685"/>
        <dbReference type="Rhea" id="RHEA-COMP:10686"/>
        <dbReference type="ChEBI" id="CHEBI:15378"/>
        <dbReference type="ChEBI" id="CHEBI:57337"/>
        <dbReference type="ChEBI" id="CHEBI:57692"/>
        <dbReference type="ChEBI" id="CHEBI:58307"/>
        <dbReference type="ChEBI" id="CHEBI:88166"/>
    </reaction>
    <physiologicalReaction direction="left-to-right" evidence="6">
        <dbReference type="Rhea" id="RHEA:48257"/>
    </physiologicalReaction>
</comment>
<comment type="similarity">
    <text evidence="2 7">Belongs to the acyl-CoA dehydrogenase family.</text>
</comment>
<dbReference type="Pfam" id="PF00441">
    <property type="entry name" value="Acyl-CoA_dh_1"/>
    <property type="match status" value="1"/>
</dbReference>
<organism evidence="12 13">
    <name type="scientific">Pristionchus mayeri</name>
    <dbReference type="NCBI Taxonomy" id="1317129"/>
    <lineage>
        <taxon>Eukaryota</taxon>
        <taxon>Metazoa</taxon>
        <taxon>Ecdysozoa</taxon>
        <taxon>Nematoda</taxon>
        <taxon>Chromadorea</taxon>
        <taxon>Rhabditida</taxon>
        <taxon>Rhabditina</taxon>
        <taxon>Diplogasteromorpha</taxon>
        <taxon>Diplogasteroidea</taxon>
        <taxon>Neodiplogasteridae</taxon>
        <taxon>Pristionchus</taxon>
    </lineage>
</organism>
<dbReference type="InterPro" id="IPR009075">
    <property type="entry name" value="AcylCo_DH/oxidase_C"/>
</dbReference>
<dbReference type="FunFam" id="2.40.110.10:FF:000002">
    <property type="entry name" value="Acyl-CoA dehydrogenase fadE12"/>
    <property type="match status" value="1"/>
</dbReference>
<evidence type="ECO:0000313" key="12">
    <source>
        <dbReference type="EMBL" id="GMR42156.1"/>
    </source>
</evidence>
<proteinExistence type="inferred from homology"/>
<gene>
    <name evidence="12" type="ORF">PMAYCL1PPCAC_12351</name>
</gene>
<dbReference type="EMBL" id="BTRK01000003">
    <property type="protein sequence ID" value="GMR42156.1"/>
    <property type="molecule type" value="Genomic_DNA"/>
</dbReference>
<dbReference type="InterPro" id="IPR046373">
    <property type="entry name" value="Acyl-CoA_Oxase/DH_mid-dom_sf"/>
</dbReference>
<evidence type="ECO:0000256" key="7">
    <source>
        <dbReference type="RuleBase" id="RU362125"/>
    </source>
</evidence>
<dbReference type="GO" id="GO:0033539">
    <property type="term" value="P:fatty acid beta-oxidation using acyl-CoA dehydrogenase"/>
    <property type="evidence" value="ECO:0007669"/>
    <property type="project" value="TreeGrafter"/>
</dbReference>
<dbReference type="Proteomes" id="UP001328107">
    <property type="component" value="Unassembled WGS sequence"/>
</dbReference>
<evidence type="ECO:0000256" key="6">
    <source>
        <dbReference type="ARBA" id="ARBA00049552"/>
    </source>
</evidence>
<evidence type="ECO:0000313" key="13">
    <source>
        <dbReference type="Proteomes" id="UP001328107"/>
    </source>
</evidence>
<dbReference type="SUPFAM" id="SSF47203">
    <property type="entry name" value="Acyl-CoA dehydrogenase C-terminal domain-like"/>
    <property type="match status" value="1"/>
</dbReference>
<dbReference type="PIRSF" id="PIRSF016578">
    <property type="entry name" value="HsaA"/>
    <property type="match status" value="1"/>
</dbReference>
<keyword evidence="8" id="KW-0175">Coiled coil</keyword>
<dbReference type="GO" id="GO:0005737">
    <property type="term" value="C:cytoplasm"/>
    <property type="evidence" value="ECO:0007669"/>
    <property type="project" value="TreeGrafter"/>
</dbReference>
<evidence type="ECO:0000256" key="3">
    <source>
        <dbReference type="ARBA" id="ARBA00022630"/>
    </source>
</evidence>
<dbReference type="InterPro" id="IPR013786">
    <property type="entry name" value="AcylCoA_DH/ox_N"/>
</dbReference>
<evidence type="ECO:0000259" key="9">
    <source>
        <dbReference type="Pfam" id="PF00441"/>
    </source>
</evidence>
<comment type="caution">
    <text evidence="12">The sequence shown here is derived from an EMBL/GenBank/DDBJ whole genome shotgun (WGS) entry which is preliminary data.</text>
</comment>
<dbReference type="Gene3D" id="1.10.540.10">
    <property type="entry name" value="Acyl-CoA dehydrogenase/oxidase, N-terminal domain"/>
    <property type="match status" value="1"/>
</dbReference>
<evidence type="ECO:0000256" key="2">
    <source>
        <dbReference type="ARBA" id="ARBA00009347"/>
    </source>
</evidence>
<feature type="domain" description="Acyl-CoA dehydrogenase/oxidase N-terminal" evidence="11">
    <location>
        <begin position="26"/>
        <end position="140"/>
    </location>
</feature>
<keyword evidence="5 7" id="KW-0560">Oxidoreductase</keyword>
<protein>
    <recommendedName>
        <fullName evidence="14">Acyl-CoA dehydrogenase 6</fullName>
    </recommendedName>
</protein>
<evidence type="ECO:0008006" key="14">
    <source>
        <dbReference type="Google" id="ProtNLM"/>
    </source>
</evidence>
<dbReference type="PANTHER" id="PTHR48083">
    <property type="entry name" value="MEDIUM-CHAIN SPECIFIC ACYL-COA DEHYDROGENASE, MITOCHONDRIAL-RELATED"/>
    <property type="match status" value="1"/>
</dbReference>
<dbReference type="InterPro" id="IPR006089">
    <property type="entry name" value="Acyl-CoA_DH_CS"/>
</dbReference>
<evidence type="ECO:0000256" key="8">
    <source>
        <dbReference type="SAM" id="Coils"/>
    </source>
</evidence>
<dbReference type="InterPro" id="IPR036250">
    <property type="entry name" value="AcylCo_DH-like_C"/>
</dbReference>
<dbReference type="PROSITE" id="PS00073">
    <property type="entry name" value="ACYL_COA_DH_2"/>
    <property type="match status" value="1"/>
</dbReference>
<keyword evidence="13" id="KW-1185">Reference proteome</keyword>
<feature type="non-terminal residue" evidence="12">
    <location>
        <position position="1"/>
    </location>
</feature>
<name>A0AAN5CGU5_9BILA</name>
<dbReference type="FunFam" id="1.20.140.10:FF:000001">
    <property type="entry name" value="Acyl-CoA dehydrogenase"/>
    <property type="match status" value="1"/>
</dbReference>
<evidence type="ECO:0000256" key="1">
    <source>
        <dbReference type="ARBA" id="ARBA00001974"/>
    </source>
</evidence>
<dbReference type="Pfam" id="PF02770">
    <property type="entry name" value="Acyl-CoA_dh_M"/>
    <property type="match status" value="1"/>
</dbReference>
<keyword evidence="4 7" id="KW-0274">FAD</keyword>
<dbReference type="InterPro" id="IPR037069">
    <property type="entry name" value="AcylCoA_DH/ox_N_sf"/>
</dbReference>
<feature type="coiled-coil region" evidence="8">
    <location>
        <begin position="302"/>
        <end position="329"/>
    </location>
</feature>
<reference evidence="13" key="1">
    <citation type="submission" date="2022-10" db="EMBL/GenBank/DDBJ databases">
        <title>Genome assembly of Pristionchus species.</title>
        <authorList>
            <person name="Yoshida K."/>
            <person name="Sommer R.J."/>
        </authorList>
    </citation>
    <scope>NUCLEOTIDE SEQUENCE [LARGE SCALE GENOMIC DNA]</scope>
    <source>
        <strain evidence="13">RS5460</strain>
    </source>
</reference>
<dbReference type="PROSITE" id="PS00072">
    <property type="entry name" value="ACYL_COA_DH_1"/>
    <property type="match status" value="1"/>
</dbReference>
<sequence length="404" mass="44430">SHSAMAASLARVSSVSSRVIPHILYSEGHRQIQKSLSQLIEKEINVHVDEWERQSIFPAHTVFRKLGALGVFGANKPTKYGGLGLDFSYSCAISETMGSIHCGAIPMSVSVQSDMATPALSEWGSDSLKKEFLAPSISGDLVACIAVSEPHAGSDVAGIKTFARRNKGGDWVLNGRKLWITNGGQADWACVLANTNNEGGIHRNKSLLCVRLDSPGVHRTCTMRKLGMHCSDTAEIFFDDVIVPGGNLIGEEGRGFFYQMMQFQDERLVTVAVSLEPLQRCIDQTLEYTKERRCFGKAVADNQVVQFRLAELQTELESLRALLYRAVGERTQGADVTLLASMAKLKCGRLSREITDGCLQYFGGYGFTWDCPIGRMHRDLRLFSIGAGTDEMMMSIVARHLLTK</sequence>
<dbReference type="AlphaFoldDB" id="A0AAN5CGU5"/>
<dbReference type="Gene3D" id="2.40.110.10">
    <property type="entry name" value="Butyryl-CoA Dehydrogenase, subunit A, domain 2"/>
    <property type="match status" value="1"/>
</dbReference>
<dbReference type="InterPro" id="IPR050741">
    <property type="entry name" value="Acyl-CoA_dehydrogenase"/>
</dbReference>
<accession>A0AAN5CGU5</accession>
<dbReference type="InterPro" id="IPR006091">
    <property type="entry name" value="Acyl-CoA_Oxase/DH_mid-dom"/>
</dbReference>
<dbReference type="GO" id="GO:0003995">
    <property type="term" value="F:acyl-CoA dehydrogenase activity"/>
    <property type="evidence" value="ECO:0007669"/>
    <property type="project" value="InterPro"/>
</dbReference>
<evidence type="ECO:0000259" key="10">
    <source>
        <dbReference type="Pfam" id="PF02770"/>
    </source>
</evidence>
<dbReference type="Pfam" id="PF02771">
    <property type="entry name" value="Acyl-CoA_dh_N"/>
    <property type="match status" value="1"/>
</dbReference>
<comment type="cofactor">
    <cofactor evidence="1 7">
        <name>FAD</name>
        <dbReference type="ChEBI" id="CHEBI:57692"/>
    </cofactor>
</comment>
<dbReference type="SUPFAM" id="SSF56645">
    <property type="entry name" value="Acyl-CoA dehydrogenase NM domain-like"/>
    <property type="match status" value="1"/>
</dbReference>
<dbReference type="Gene3D" id="1.20.140.10">
    <property type="entry name" value="Butyryl-CoA Dehydrogenase, subunit A, domain 3"/>
    <property type="match status" value="1"/>
</dbReference>
<dbReference type="PANTHER" id="PTHR48083:SF6">
    <property type="entry name" value="ACYL-COA DEHYDROGENASE 6"/>
    <property type="match status" value="1"/>
</dbReference>
<evidence type="ECO:0000259" key="11">
    <source>
        <dbReference type="Pfam" id="PF02771"/>
    </source>
</evidence>
<dbReference type="InterPro" id="IPR009100">
    <property type="entry name" value="AcylCoA_DH/oxidase_NM_dom_sf"/>
</dbReference>
<dbReference type="GO" id="GO:0050660">
    <property type="term" value="F:flavin adenine dinucleotide binding"/>
    <property type="evidence" value="ECO:0007669"/>
    <property type="project" value="InterPro"/>
</dbReference>
<evidence type="ECO:0000256" key="4">
    <source>
        <dbReference type="ARBA" id="ARBA00022827"/>
    </source>
</evidence>
<evidence type="ECO:0000256" key="5">
    <source>
        <dbReference type="ARBA" id="ARBA00023002"/>
    </source>
</evidence>
<feature type="domain" description="Acyl-CoA dehydrogenase/oxidase C-terminal" evidence="9">
    <location>
        <begin position="253"/>
        <end position="402"/>
    </location>
</feature>